<dbReference type="EMBL" id="JACHNU010000002">
    <property type="protein sequence ID" value="MBB4662388.1"/>
    <property type="molecule type" value="Genomic_DNA"/>
</dbReference>
<dbReference type="Pfam" id="PF02771">
    <property type="entry name" value="Acyl-CoA_dh_N"/>
    <property type="match status" value="1"/>
</dbReference>
<evidence type="ECO:0000259" key="6">
    <source>
        <dbReference type="Pfam" id="PF00441"/>
    </source>
</evidence>
<dbReference type="CDD" id="cd00567">
    <property type="entry name" value="ACAD"/>
    <property type="match status" value="1"/>
</dbReference>
<evidence type="ECO:0000259" key="8">
    <source>
        <dbReference type="Pfam" id="PF02771"/>
    </source>
</evidence>
<comment type="cofactor">
    <cofactor evidence="1 5">
        <name>FAD</name>
        <dbReference type="ChEBI" id="CHEBI:57692"/>
    </cofactor>
</comment>
<dbReference type="InterPro" id="IPR046373">
    <property type="entry name" value="Acyl-CoA_Oxase/DH_mid-dom_sf"/>
</dbReference>
<dbReference type="RefSeq" id="WP_183341543.1">
    <property type="nucleotide sequence ID" value="NZ_JACHNU010000002.1"/>
</dbReference>
<dbReference type="Pfam" id="PF02770">
    <property type="entry name" value="Acyl-CoA_dh_M"/>
    <property type="match status" value="1"/>
</dbReference>
<protein>
    <submittedName>
        <fullName evidence="9">Alkylation response protein AidB-like acyl-CoA dehydrogenase</fullName>
    </submittedName>
</protein>
<dbReference type="InterPro" id="IPR006091">
    <property type="entry name" value="Acyl-CoA_Oxase/DH_mid-dom"/>
</dbReference>
<dbReference type="Proteomes" id="UP000585272">
    <property type="component" value="Unassembled WGS sequence"/>
</dbReference>
<dbReference type="PIRSF" id="PIRSF016578">
    <property type="entry name" value="HsaA"/>
    <property type="match status" value="1"/>
</dbReference>
<dbReference type="Gene3D" id="1.10.540.10">
    <property type="entry name" value="Acyl-CoA dehydrogenase/oxidase, N-terminal domain"/>
    <property type="match status" value="1"/>
</dbReference>
<feature type="domain" description="Acyl-CoA oxidase/dehydrogenase middle" evidence="7">
    <location>
        <begin position="113"/>
        <end position="205"/>
    </location>
</feature>
<evidence type="ECO:0000256" key="2">
    <source>
        <dbReference type="ARBA" id="ARBA00009347"/>
    </source>
</evidence>
<dbReference type="InterPro" id="IPR009075">
    <property type="entry name" value="AcylCo_DH/oxidase_C"/>
</dbReference>
<dbReference type="Gene3D" id="2.40.110.10">
    <property type="entry name" value="Butyryl-CoA Dehydrogenase, subunit A, domain 2"/>
    <property type="match status" value="1"/>
</dbReference>
<dbReference type="GO" id="GO:0050660">
    <property type="term" value="F:flavin adenine dinucleotide binding"/>
    <property type="evidence" value="ECO:0007669"/>
    <property type="project" value="InterPro"/>
</dbReference>
<dbReference type="PANTHER" id="PTHR43884">
    <property type="entry name" value="ACYL-COA DEHYDROGENASE"/>
    <property type="match status" value="1"/>
</dbReference>
<evidence type="ECO:0000259" key="7">
    <source>
        <dbReference type="Pfam" id="PF02770"/>
    </source>
</evidence>
<dbReference type="InterPro" id="IPR036250">
    <property type="entry name" value="AcylCo_DH-like_C"/>
</dbReference>
<evidence type="ECO:0000313" key="10">
    <source>
        <dbReference type="Proteomes" id="UP000585272"/>
    </source>
</evidence>
<dbReference type="AlphaFoldDB" id="A0A840IEE8"/>
<accession>A0A840IEE8</accession>
<evidence type="ECO:0000256" key="3">
    <source>
        <dbReference type="ARBA" id="ARBA00022630"/>
    </source>
</evidence>
<feature type="domain" description="Acyl-CoA dehydrogenase/oxidase N-terminal" evidence="8">
    <location>
        <begin position="3"/>
        <end position="107"/>
    </location>
</feature>
<name>A0A840IEE8_9ACTN</name>
<dbReference type="SUPFAM" id="SSF47203">
    <property type="entry name" value="Acyl-CoA dehydrogenase C-terminal domain-like"/>
    <property type="match status" value="1"/>
</dbReference>
<reference evidence="9 10" key="1">
    <citation type="submission" date="2020-08" db="EMBL/GenBank/DDBJ databases">
        <title>Genomic Encyclopedia of Archaeal and Bacterial Type Strains, Phase II (KMG-II): from individual species to whole genera.</title>
        <authorList>
            <person name="Goeker M."/>
        </authorList>
    </citation>
    <scope>NUCLEOTIDE SEQUENCE [LARGE SCALE GENOMIC DNA]</scope>
    <source>
        <strain evidence="9 10">DSM 23288</strain>
    </source>
</reference>
<dbReference type="Gene3D" id="1.20.140.10">
    <property type="entry name" value="Butyryl-CoA Dehydrogenase, subunit A, domain 3"/>
    <property type="match status" value="1"/>
</dbReference>
<dbReference type="PANTHER" id="PTHR43884:SF12">
    <property type="entry name" value="ISOVALERYL-COA DEHYDROGENASE, MITOCHONDRIAL-RELATED"/>
    <property type="match status" value="1"/>
</dbReference>
<evidence type="ECO:0000256" key="4">
    <source>
        <dbReference type="ARBA" id="ARBA00022827"/>
    </source>
</evidence>
<dbReference type="SUPFAM" id="SSF56645">
    <property type="entry name" value="Acyl-CoA dehydrogenase NM domain-like"/>
    <property type="match status" value="1"/>
</dbReference>
<dbReference type="InterPro" id="IPR013786">
    <property type="entry name" value="AcylCoA_DH/ox_N"/>
</dbReference>
<keyword evidence="4 5" id="KW-0274">FAD</keyword>
<proteinExistence type="inferred from homology"/>
<keyword evidence="3 5" id="KW-0285">Flavoprotein</keyword>
<dbReference type="Pfam" id="PF00441">
    <property type="entry name" value="Acyl-CoA_dh_1"/>
    <property type="match status" value="1"/>
</dbReference>
<evidence type="ECO:0000256" key="1">
    <source>
        <dbReference type="ARBA" id="ARBA00001974"/>
    </source>
</evidence>
<feature type="domain" description="Acyl-CoA dehydrogenase/oxidase C-terminal" evidence="6">
    <location>
        <begin position="234"/>
        <end position="368"/>
    </location>
</feature>
<gene>
    <name evidence="9" type="ORF">BDZ31_001974</name>
</gene>
<comment type="similarity">
    <text evidence="2 5">Belongs to the acyl-CoA dehydrogenase family.</text>
</comment>
<dbReference type="GO" id="GO:0003995">
    <property type="term" value="F:acyl-CoA dehydrogenase activity"/>
    <property type="evidence" value="ECO:0007669"/>
    <property type="project" value="TreeGrafter"/>
</dbReference>
<dbReference type="InterPro" id="IPR009100">
    <property type="entry name" value="AcylCoA_DH/oxidase_NM_dom_sf"/>
</dbReference>
<evidence type="ECO:0000256" key="5">
    <source>
        <dbReference type="RuleBase" id="RU362125"/>
    </source>
</evidence>
<evidence type="ECO:0000313" key="9">
    <source>
        <dbReference type="EMBL" id="MBB4662388.1"/>
    </source>
</evidence>
<keyword evidence="10" id="KW-1185">Reference proteome</keyword>
<comment type="caution">
    <text evidence="9">The sequence shown here is derived from an EMBL/GenBank/DDBJ whole genome shotgun (WGS) entry which is preliminary data.</text>
</comment>
<keyword evidence="5" id="KW-0560">Oxidoreductase</keyword>
<organism evidence="9 10">
    <name type="scientific">Conexibacter arvalis</name>
    <dbReference type="NCBI Taxonomy" id="912552"/>
    <lineage>
        <taxon>Bacteria</taxon>
        <taxon>Bacillati</taxon>
        <taxon>Actinomycetota</taxon>
        <taxon>Thermoleophilia</taxon>
        <taxon>Solirubrobacterales</taxon>
        <taxon>Conexibacteraceae</taxon>
        <taxon>Conexibacter</taxon>
    </lineage>
</organism>
<dbReference type="InterPro" id="IPR037069">
    <property type="entry name" value="AcylCoA_DH/ox_N_sf"/>
</dbReference>
<sequence>MTALDERAAAAVRDRIAATAAAVDRERSFPAASLAALGEQGLLGLTVPAEHGGAGGGLSALAEAGETVGGACASTGMTFLMHAVTAATVAGGGGPRAAALLRELADGERIGTLAFSERGTGAHFHAPELRVERDGDGRLRISGRKSFVTSGGHAGLYLVLVQSDDGGGLDCYAVDGGADGIAFEGSWEGIGMAGNSSVAMVLDGVAVSEEDRIGVHGAGGALVFDVVAPFFLVGLAAVNVGIAAAAQAAATEHAKRRSYADGSTLAEVQSIQHALADIDLTVRQARLLVRDAAALGDAGDPGALVAIMAAKVAATEAARDVTQQALEICGGQGCTPALPIERHLRDARAGAVMAPTNGVLRSWIGKALAGLPVP</sequence>